<name>A0A8H5K3G5_9HYPO</name>
<accession>A0A8H5K3G5</accession>
<proteinExistence type="predicted"/>
<evidence type="ECO:0008006" key="3">
    <source>
        <dbReference type="Google" id="ProtNLM"/>
    </source>
</evidence>
<sequence>MTSLQETQHQGCADFFSDLPAELRMEILNQTPLQDIRHLITASPALLRIFQRHRASLLRHHLQDLLHFYGHEIILPFVAFTMDLRALRAQTQHLTASELEEKLKPVLNSIQSQECTKQPSTGYLNLPTLEKAQNLVPELCRAFYTHRERRFFSSLKCSSNFSLERASWQAKFRFIERFLRFDCYCNIFYCRTHYLFSNLTDLKARFSNPFLHHPPSPGRISYYTSTIIQTILLGHRDLILQLHRSLRARQPKPLERPEGWKQDLLTLRKDQFLDRCESQEVWYALHLTMGGYPQLAMLKSLTEEEFEHYTLEEFYQVVTADPERGECVYQWFTDHDVYWQ</sequence>
<dbReference type="Proteomes" id="UP000582016">
    <property type="component" value="Unassembled WGS sequence"/>
</dbReference>
<dbReference type="EMBL" id="JAAOAQ010000123">
    <property type="protein sequence ID" value="KAF5566044.1"/>
    <property type="molecule type" value="Genomic_DNA"/>
</dbReference>
<dbReference type="AlphaFoldDB" id="A0A8H5K3G5"/>
<comment type="caution">
    <text evidence="1">The sequence shown here is derived from an EMBL/GenBank/DDBJ whole genome shotgun (WGS) entry which is preliminary data.</text>
</comment>
<organism evidence="1 2">
    <name type="scientific">Fusarium phyllophilum</name>
    <dbReference type="NCBI Taxonomy" id="47803"/>
    <lineage>
        <taxon>Eukaryota</taxon>
        <taxon>Fungi</taxon>
        <taxon>Dikarya</taxon>
        <taxon>Ascomycota</taxon>
        <taxon>Pezizomycotina</taxon>
        <taxon>Sordariomycetes</taxon>
        <taxon>Hypocreomycetidae</taxon>
        <taxon>Hypocreales</taxon>
        <taxon>Nectriaceae</taxon>
        <taxon>Fusarium</taxon>
        <taxon>Fusarium fujikuroi species complex</taxon>
    </lineage>
</organism>
<evidence type="ECO:0000313" key="1">
    <source>
        <dbReference type="EMBL" id="KAF5566044.1"/>
    </source>
</evidence>
<dbReference type="OrthoDB" id="5094362at2759"/>
<keyword evidence="2" id="KW-1185">Reference proteome</keyword>
<evidence type="ECO:0000313" key="2">
    <source>
        <dbReference type="Proteomes" id="UP000582016"/>
    </source>
</evidence>
<protein>
    <recommendedName>
        <fullName evidence="3">F-box domain-containing protein</fullName>
    </recommendedName>
</protein>
<gene>
    <name evidence="1" type="ORF">FPHYL_3957</name>
</gene>
<reference evidence="1 2" key="1">
    <citation type="submission" date="2020-05" db="EMBL/GenBank/DDBJ databases">
        <title>Identification and distribution of gene clusters putatively required for synthesis of sphingolipid metabolism inhibitors in phylogenetically diverse species of the filamentous fungus Fusarium.</title>
        <authorList>
            <person name="Kim H.-S."/>
            <person name="Busman M."/>
            <person name="Brown D.W."/>
            <person name="Divon H."/>
            <person name="Uhlig S."/>
            <person name="Proctor R.H."/>
        </authorList>
    </citation>
    <scope>NUCLEOTIDE SEQUENCE [LARGE SCALE GENOMIC DNA]</scope>
    <source>
        <strain evidence="1 2">NRRL 13617</strain>
    </source>
</reference>